<evidence type="ECO:0000313" key="4">
    <source>
        <dbReference type="Proteomes" id="UP001258945"/>
    </source>
</evidence>
<dbReference type="CDD" id="cd07012">
    <property type="entry name" value="PBP2_Bug_TTT"/>
    <property type="match status" value="1"/>
</dbReference>
<dbReference type="Gene3D" id="3.40.190.10">
    <property type="entry name" value="Periplasmic binding protein-like II"/>
    <property type="match status" value="1"/>
</dbReference>
<keyword evidence="2" id="KW-0732">Signal</keyword>
<accession>A0ABU3MLI8</accession>
<dbReference type="Pfam" id="PF03401">
    <property type="entry name" value="TctC"/>
    <property type="match status" value="1"/>
</dbReference>
<gene>
    <name evidence="3" type="ORF">RQ831_22680</name>
</gene>
<dbReference type="PANTHER" id="PTHR42928:SF5">
    <property type="entry name" value="BLR1237 PROTEIN"/>
    <property type="match status" value="1"/>
</dbReference>
<evidence type="ECO:0000313" key="3">
    <source>
        <dbReference type="EMBL" id="MDT8333864.1"/>
    </source>
</evidence>
<dbReference type="SUPFAM" id="SSF53850">
    <property type="entry name" value="Periplasmic binding protein-like II"/>
    <property type="match status" value="1"/>
</dbReference>
<comment type="similarity">
    <text evidence="1">Belongs to the UPF0065 (bug) family.</text>
</comment>
<keyword evidence="4" id="KW-1185">Reference proteome</keyword>
<dbReference type="Gene3D" id="3.40.190.150">
    <property type="entry name" value="Bordetella uptake gene, domain 1"/>
    <property type="match status" value="1"/>
</dbReference>
<name>A0ABU3MLI8_9PROT</name>
<dbReference type="InterPro" id="IPR042100">
    <property type="entry name" value="Bug_dom1"/>
</dbReference>
<protein>
    <submittedName>
        <fullName evidence="3">Tripartite tricarboxylate transporter substrate binding protein</fullName>
    </submittedName>
</protein>
<proteinExistence type="inferred from homology"/>
<feature type="chain" id="PRO_5045882700" evidence="2">
    <location>
        <begin position="22"/>
        <end position="322"/>
    </location>
</feature>
<organism evidence="3 4">
    <name type="scientific">Roseomonas gilardii</name>
    <dbReference type="NCBI Taxonomy" id="257708"/>
    <lineage>
        <taxon>Bacteria</taxon>
        <taxon>Pseudomonadati</taxon>
        <taxon>Pseudomonadota</taxon>
        <taxon>Alphaproteobacteria</taxon>
        <taxon>Acetobacterales</taxon>
        <taxon>Roseomonadaceae</taxon>
        <taxon>Roseomonas</taxon>
    </lineage>
</organism>
<feature type="signal peptide" evidence="2">
    <location>
        <begin position="1"/>
        <end position="21"/>
    </location>
</feature>
<dbReference type="PANTHER" id="PTHR42928">
    <property type="entry name" value="TRICARBOXYLATE-BINDING PROTEIN"/>
    <property type="match status" value="1"/>
</dbReference>
<evidence type="ECO:0000256" key="1">
    <source>
        <dbReference type="ARBA" id="ARBA00006987"/>
    </source>
</evidence>
<dbReference type="EMBL" id="JAVVDO010000082">
    <property type="protein sequence ID" value="MDT8333864.1"/>
    <property type="molecule type" value="Genomic_DNA"/>
</dbReference>
<evidence type="ECO:0000256" key="2">
    <source>
        <dbReference type="SAM" id="SignalP"/>
    </source>
</evidence>
<dbReference type="InterPro" id="IPR005064">
    <property type="entry name" value="BUG"/>
</dbReference>
<reference evidence="3 4" key="1">
    <citation type="journal article" date="2019" name="Microb. Pathog.">
        <title>Comparison of VITEK 2, MALDI-TOF MS, 16S rRNA gene sequencing, and whole-genome sequencing for identification of Roseomonas mucosa.</title>
        <authorList>
            <person name="Rudolph W.W."/>
            <person name="Gunzer F."/>
            <person name="Trauth M."/>
            <person name="Bunk B."/>
            <person name="Bigge R."/>
            <person name="Schrottner P."/>
        </authorList>
    </citation>
    <scope>NUCLEOTIDE SEQUENCE [LARGE SCALE GENOMIC DNA]</scope>
    <source>
        <strain evidence="3 4">DSM 103800</strain>
    </source>
</reference>
<sequence length="322" mass="33825">MYRRPALLGALAATLAWPTSAAEVFPARPIRLIIPYPAGGTTDIIARALQEPLRTALGQPIIVENRGGGSGSVGLREVINAAPDGYTLAISNNGPSTILPLTDTTIGYKATDSLSPVSLLSLAPLVLVTSAKFPAMNLQQFIAQVRSQPGKLNYATAGVASFGHVATLMLSQMAKLDAVHIPYRGQAPMTMAVVSGEVQFVLTSYSQAMNEQVEVGKLRRLGISTTQPSPVVPGTPPIADVVPGYSAEIWFGMLAPKATPPDIVNKLNAVIQQALLLPAVKEQLLGAGMEANGSTPQAFGERLASEEAQWRNVLSTAGIKPE</sequence>
<dbReference type="PIRSF" id="PIRSF017082">
    <property type="entry name" value="YflP"/>
    <property type="match status" value="1"/>
</dbReference>
<dbReference type="Proteomes" id="UP001258945">
    <property type="component" value="Unassembled WGS sequence"/>
</dbReference>
<dbReference type="RefSeq" id="WP_075801135.1">
    <property type="nucleotide sequence ID" value="NZ_CP015587.1"/>
</dbReference>
<comment type="caution">
    <text evidence="3">The sequence shown here is derived from an EMBL/GenBank/DDBJ whole genome shotgun (WGS) entry which is preliminary data.</text>
</comment>